<protein>
    <submittedName>
        <fullName evidence="1">Uncharacterized protein</fullName>
    </submittedName>
</protein>
<name>A0ABP4NDR0_9ACTN</name>
<keyword evidence="2" id="KW-1185">Reference proteome</keyword>
<organism evidence="1 2">
    <name type="scientific">Dactylosporangium maewongense</name>
    <dbReference type="NCBI Taxonomy" id="634393"/>
    <lineage>
        <taxon>Bacteria</taxon>
        <taxon>Bacillati</taxon>
        <taxon>Actinomycetota</taxon>
        <taxon>Actinomycetes</taxon>
        <taxon>Micromonosporales</taxon>
        <taxon>Micromonosporaceae</taxon>
        <taxon>Dactylosporangium</taxon>
    </lineage>
</organism>
<reference evidence="2" key="1">
    <citation type="journal article" date="2019" name="Int. J. Syst. Evol. Microbiol.">
        <title>The Global Catalogue of Microorganisms (GCM) 10K type strain sequencing project: providing services to taxonomists for standard genome sequencing and annotation.</title>
        <authorList>
            <consortium name="The Broad Institute Genomics Platform"/>
            <consortium name="The Broad Institute Genome Sequencing Center for Infectious Disease"/>
            <person name="Wu L."/>
            <person name="Ma J."/>
        </authorList>
    </citation>
    <scope>NUCLEOTIDE SEQUENCE [LARGE SCALE GENOMIC DNA]</scope>
    <source>
        <strain evidence="2">JCM 15933</strain>
    </source>
</reference>
<comment type="caution">
    <text evidence="1">The sequence shown here is derived from an EMBL/GenBank/DDBJ whole genome shotgun (WGS) entry which is preliminary data.</text>
</comment>
<sequence length="60" mass="6148">MGSVLASSVLFVVTMWVSGGSLRGALPGGAAMGMLSHRPALKRRPVRLPGEFLVGGVELA</sequence>
<proteinExistence type="predicted"/>
<accession>A0ABP4NDR0</accession>
<dbReference type="EMBL" id="BAAAQD010000029">
    <property type="protein sequence ID" value="GAA1560179.1"/>
    <property type="molecule type" value="Genomic_DNA"/>
</dbReference>
<dbReference type="Proteomes" id="UP001501470">
    <property type="component" value="Unassembled WGS sequence"/>
</dbReference>
<gene>
    <name evidence="1" type="ORF">GCM10009827_096660</name>
</gene>
<dbReference type="RefSeq" id="WP_344511677.1">
    <property type="nucleotide sequence ID" value="NZ_BAAAQD010000029.1"/>
</dbReference>
<evidence type="ECO:0000313" key="2">
    <source>
        <dbReference type="Proteomes" id="UP001501470"/>
    </source>
</evidence>
<evidence type="ECO:0000313" key="1">
    <source>
        <dbReference type="EMBL" id="GAA1560179.1"/>
    </source>
</evidence>